<gene>
    <name evidence="1" type="ORF">RSOLAG1IB_05090</name>
</gene>
<dbReference type="Proteomes" id="UP000059188">
    <property type="component" value="Unassembled WGS sequence"/>
</dbReference>
<evidence type="ECO:0000313" key="1">
    <source>
        <dbReference type="EMBL" id="CEL62733.1"/>
    </source>
</evidence>
<sequence>MSSTEAFRHTFTLLPGLRSTRGNRVERAREAAVGILTILRVRCTITCREASTKGTLSPVCATVVPLERNPLYSGM</sequence>
<protein>
    <submittedName>
        <fullName evidence="1">Uncharacterized protein</fullName>
    </submittedName>
</protein>
<dbReference type="EMBL" id="LN679106">
    <property type="protein sequence ID" value="CEL62733.1"/>
    <property type="molecule type" value="Genomic_DNA"/>
</dbReference>
<accession>A0A0B7G2M0</accession>
<evidence type="ECO:0000313" key="2">
    <source>
        <dbReference type="Proteomes" id="UP000059188"/>
    </source>
</evidence>
<organism evidence="1 2">
    <name type="scientific">Thanatephorus cucumeris (strain AG1-IB / isolate 7/3/14)</name>
    <name type="common">Lettuce bottom rot fungus</name>
    <name type="synonym">Rhizoctonia solani</name>
    <dbReference type="NCBI Taxonomy" id="1108050"/>
    <lineage>
        <taxon>Eukaryota</taxon>
        <taxon>Fungi</taxon>
        <taxon>Dikarya</taxon>
        <taxon>Basidiomycota</taxon>
        <taxon>Agaricomycotina</taxon>
        <taxon>Agaricomycetes</taxon>
        <taxon>Cantharellales</taxon>
        <taxon>Ceratobasidiaceae</taxon>
        <taxon>Rhizoctonia</taxon>
        <taxon>Rhizoctonia solani AG-1</taxon>
    </lineage>
</organism>
<dbReference type="AlphaFoldDB" id="A0A0B7G2M0"/>
<name>A0A0B7G2M0_THACB</name>
<keyword evidence="2" id="KW-1185">Reference proteome</keyword>
<proteinExistence type="predicted"/>
<reference evidence="1 2" key="1">
    <citation type="submission" date="2014-11" db="EMBL/GenBank/DDBJ databases">
        <authorList>
            <person name="Wibberg Daniel"/>
        </authorList>
    </citation>
    <scope>NUCLEOTIDE SEQUENCE [LARGE SCALE GENOMIC DNA]</scope>
    <source>
        <strain evidence="1">Rhizoctonia solani AG1-IB 7/3/14</strain>
    </source>
</reference>